<dbReference type="EMBL" id="VSSQ01077764">
    <property type="protein sequence ID" value="MPN27764.1"/>
    <property type="molecule type" value="Genomic_DNA"/>
</dbReference>
<organism evidence="1">
    <name type="scientific">bioreactor metagenome</name>
    <dbReference type="NCBI Taxonomy" id="1076179"/>
    <lineage>
        <taxon>unclassified sequences</taxon>
        <taxon>metagenomes</taxon>
        <taxon>ecological metagenomes</taxon>
    </lineage>
</organism>
<protein>
    <submittedName>
        <fullName evidence="1">Uncharacterized protein</fullName>
    </submittedName>
</protein>
<name>A0A645GUQ6_9ZZZZ</name>
<evidence type="ECO:0000313" key="1">
    <source>
        <dbReference type="EMBL" id="MPN27764.1"/>
    </source>
</evidence>
<dbReference type="AlphaFoldDB" id="A0A645GUQ6"/>
<gene>
    <name evidence="1" type="ORF">SDC9_175198</name>
</gene>
<reference evidence="1" key="1">
    <citation type="submission" date="2019-08" db="EMBL/GenBank/DDBJ databases">
        <authorList>
            <person name="Kucharzyk K."/>
            <person name="Murdoch R.W."/>
            <person name="Higgins S."/>
            <person name="Loffler F."/>
        </authorList>
    </citation>
    <scope>NUCLEOTIDE SEQUENCE</scope>
</reference>
<proteinExistence type="predicted"/>
<sequence>MTRLSKNIIGRTGLMTLSSMTALLSWGNMSLRAVWRFLPERQICIYAHITAVNMLQRSIREGLLLNRRLSMYFLPSTLRMLQSYTKLEPTTAILLKSCLIMKMEAYREKLTARMSSSGRLFPISMRDCTPYILRELSIKI</sequence>
<accession>A0A645GUQ6</accession>
<comment type="caution">
    <text evidence="1">The sequence shown here is derived from an EMBL/GenBank/DDBJ whole genome shotgun (WGS) entry which is preliminary data.</text>
</comment>